<evidence type="ECO:0000313" key="3">
    <source>
        <dbReference type="Proteomes" id="UP000324233"/>
    </source>
</evidence>
<protein>
    <submittedName>
        <fullName evidence="2">Uncharacterized protein</fullName>
    </submittedName>
</protein>
<dbReference type="AlphaFoldDB" id="A0A5B9W1D7"/>
<gene>
    <name evidence="2" type="ORF">OJF2_25440</name>
</gene>
<feature type="compositionally biased region" description="Basic and acidic residues" evidence="1">
    <location>
        <begin position="327"/>
        <end position="339"/>
    </location>
</feature>
<evidence type="ECO:0000313" key="2">
    <source>
        <dbReference type="EMBL" id="QEH34011.1"/>
    </source>
</evidence>
<accession>A0A5B9W1D7</accession>
<proteinExistence type="predicted"/>
<reference evidence="2 3" key="1">
    <citation type="submission" date="2019-08" db="EMBL/GenBank/DDBJ databases">
        <title>Deep-cultivation of Planctomycetes and their phenomic and genomic characterization uncovers novel biology.</title>
        <authorList>
            <person name="Wiegand S."/>
            <person name="Jogler M."/>
            <person name="Boedeker C."/>
            <person name="Pinto D."/>
            <person name="Vollmers J."/>
            <person name="Rivas-Marin E."/>
            <person name="Kohn T."/>
            <person name="Peeters S.H."/>
            <person name="Heuer A."/>
            <person name="Rast P."/>
            <person name="Oberbeckmann S."/>
            <person name="Bunk B."/>
            <person name="Jeske O."/>
            <person name="Meyerdierks A."/>
            <person name="Storesund J.E."/>
            <person name="Kallscheuer N."/>
            <person name="Luecker S."/>
            <person name="Lage O.M."/>
            <person name="Pohl T."/>
            <person name="Merkel B.J."/>
            <person name="Hornburger P."/>
            <person name="Mueller R.-W."/>
            <person name="Bruemmer F."/>
            <person name="Labrenz M."/>
            <person name="Spormann A.M."/>
            <person name="Op den Camp H."/>
            <person name="Overmann J."/>
            <person name="Amann R."/>
            <person name="Jetten M.S.M."/>
            <person name="Mascher T."/>
            <person name="Medema M.H."/>
            <person name="Devos D.P."/>
            <person name="Kaster A.-K."/>
            <person name="Ovreas L."/>
            <person name="Rohde M."/>
            <person name="Galperin M.Y."/>
            <person name="Jogler C."/>
        </authorList>
    </citation>
    <scope>NUCLEOTIDE SEQUENCE [LARGE SCALE GENOMIC DNA]</scope>
    <source>
        <strain evidence="2 3">OJF2</strain>
    </source>
</reference>
<organism evidence="2 3">
    <name type="scientific">Aquisphaera giovannonii</name>
    <dbReference type="NCBI Taxonomy" id="406548"/>
    <lineage>
        <taxon>Bacteria</taxon>
        <taxon>Pseudomonadati</taxon>
        <taxon>Planctomycetota</taxon>
        <taxon>Planctomycetia</taxon>
        <taxon>Isosphaerales</taxon>
        <taxon>Isosphaeraceae</taxon>
        <taxon>Aquisphaera</taxon>
    </lineage>
</organism>
<dbReference type="EMBL" id="CP042997">
    <property type="protein sequence ID" value="QEH34011.1"/>
    <property type="molecule type" value="Genomic_DNA"/>
</dbReference>
<dbReference type="RefSeq" id="WP_148593996.1">
    <property type="nucleotide sequence ID" value="NZ_CP042997.1"/>
</dbReference>
<feature type="compositionally biased region" description="Basic and acidic residues" evidence="1">
    <location>
        <begin position="388"/>
        <end position="403"/>
    </location>
</feature>
<dbReference type="KEGG" id="agv:OJF2_25440"/>
<feature type="compositionally biased region" description="Basic residues" evidence="1">
    <location>
        <begin position="529"/>
        <end position="543"/>
    </location>
</feature>
<feature type="region of interest" description="Disordered" evidence="1">
    <location>
        <begin position="320"/>
        <end position="543"/>
    </location>
</feature>
<keyword evidence="3" id="KW-1185">Reference proteome</keyword>
<dbReference type="Proteomes" id="UP000324233">
    <property type="component" value="Chromosome"/>
</dbReference>
<sequence>MATEAQILANRRNAQLSTGPRTAQGKAAVRFNALKHGGRSRKTTMPALPGEDPRELERHVRDFVESGKPGSDAERELLERAARLSWTLERFDRAESAHLARAVRESRKAVRPREPASSARIARLGRELFAWERGDAAHADAPAVLLAGLEQSPEGRAWLLEQWAGFRNQVAGGVPFTAFDRYRFLRLLGKDPMDALTCLRANAIFRAWNALGPGAEGEAFFALARERARVGDPIFLESLAWRALGPLPPTAKAARAFLLNVIEEQSGRLRALQADDERSIDADDCAAFDAGPQLAQHRRVGNAHGRELLRILDALRKLRKAGTAADEPSRADETGKIREIAPSMPTDGMTLPSTPQELMPASRERPRDDQSRSDEAPGTRTCGLAGMEGDRPGPSRIGGEADRATPGTGAYREATIPANPPGDRDAESRECAPSMPSPARLFPPAHPGVRTPGRGARRDDRSRWEAGSGTAAARGRRPADLLDDPSPSRDGGPIVAFSVVPAATARDRMTVPPGPGPESGRPGGEACRPRRRRDNVPGRNRRS</sequence>
<dbReference type="OrthoDB" id="69722at2"/>
<feature type="compositionally biased region" description="Basic and acidic residues" evidence="1">
    <location>
        <begin position="362"/>
        <end position="377"/>
    </location>
</feature>
<name>A0A5B9W1D7_9BACT</name>
<evidence type="ECO:0000256" key="1">
    <source>
        <dbReference type="SAM" id="MobiDB-lite"/>
    </source>
</evidence>